<organism evidence="4 5">
    <name type="scientific">Cryobacterium arcticum</name>
    <dbReference type="NCBI Taxonomy" id="670052"/>
    <lineage>
        <taxon>Bacteria</taxon>
        <taxon>Bacillati</taxon>
        <taxon>Actinomycetota</taxon>
        <taxon>Actinomycetes</taxon>
        <taxon>Micrococcales</taxon>
        <taxon>Microbacteriaceae</taxon>
        <taxon>Cryobacterium</taxon>
    </lineage>
</organism>
<evidence type="ECO:0000256" key="1">
    <source>
        <dbReference type="SAM" id="MobiDB-lite"/>
    </source>
</evidence>
<keyword evidence="2" id="KW-0472">Membrane</keyword>
<keyword evidence="5" id="KW-1185">Reference proteome</keyword>
<proteinExistence type="predicted"/>
<dbReference type="STRING" id="670052.PA27867_1849"/>
<evidence type="ECO:0000259" key="3">
    <source>
        <dbReference type="Pfam" id="PF25362"/>
    </source>
</evidence>
<evidence type="ECO:0000256" key="2">
    <source>
        <dbReference type="SAM" id="Phobius"/>
    </source>
</evidence>
<dbReference type="PATRIC" id="fig|670052.7.peg.1905"/>
<reference evidence="4 5" key="1">
    <citation type="submission" date="2016-06" db="EMBL/GenBank/DDBJ databases">
        <title>Genome sequencing of Cryobacterium arcticum PAMC 27867.</title>
        <authorList>
            <person name="Lee J."/>
            <person name="Kim O.-S."/>
        </authorList>
    </citation>
    <scope>NUCLEOTIDE SEQUENCE [LARGE SCALE GENOMIC DNA]</scope>
    <source>
        <strain evidence="4 5">PAMC 27867</strain>
    </source>
</reference>
<keyword evidence="2" id="KW-1133">Transmembrane helix</keyword>
<name>A0A1B1BJP8_9MICO</name>
<evidence type="ECO:0000313" key="5">
    <source>
        <dbReference type="Proteomes" id="UP000092582"/>
    </source>
</evidence>
<feature type="compositionally biased region" description="Polar residues" evidence="1">
    <location>
        <begin position="177"/>
        <end position="189"/>
    </location>
</feature>
<dbReference type="Proteomes" id="UP000092582">
    <property type="component" value="Chromosome 1"/>
</dbReference>
<dbReference type="Pfam" id="PF25362">
    <property type="entry name" value="bPH_11"/>
    <property type="match status" value="1"/>
</dbReference>
<accession>A0A1B1BJP8</accession>
<evidence type="ECO:0000313" key="4">
    <source>
        <dbReference type="EMBL" id="ANP72802.1"/>
    </source>
</evidence>
<dbReference type="InterPro" id="IPR057446">
    <property type="entry name" value="PH_bac"/>
</dbReference>
<gene>
    <name evidence="4" type="ORF">PA27867_1849</name>
</gene>
<feature type="domain" description="PH" evidence="3">
    <location>
        <begin position="44"/>
        <end position="169"/>
    </location>
</feature>
<dbReference type="RefSeq" id="WP_066595635.1">
    <property type="nucleotide sequence ID" value="NZ_CP016282.1"/>
</dbReference>
<feature type="region of interest" description="Disordered" evidence="1">
    <location>
        <begin position="177"/>
        <end position="196"/>
    </location>
</feature>
<dbReference type="AlphaFoldDB" id="A0A1B1BJP8"/>
<dbReference type="KEGG" id="cart:PA27867_1849"/>
<sequence length="196" mass="20565">MSSRTVATLITALVLVVVLLLMLRSWRRRSRRDAALPAGYPQPATGSHELASAAALYVATTPRDQPLERLNIPGLGFRARGGVSVTEQGVLLELAGSAALFIPADAVELVTHATWAIDRAVEPGGLLLLGWRLNRTDGQDGPAGTADPDAPASVDSYFRFSDPADRTAISEAITTLTGRATGTPGSTAFGTEESEV</sequence>
<keyword evidence="2" id="KW-0812">Transmembrane</keyword>
<dbReference type="EMBL" id="CP016282">
    <property type="protein sequence ID" value="ANP72802.1"/>
    <property type="molecule type" value="Genomic_DNA"/>
</dbReference>
<feature type="transmembrane region" description="Helical" evidence="2">
    <location>
        <begin position="6"/>
        <end position="23"/>
    </location>
</feature>
<protein>
    <recommendedName>
        <fullName evidence="3">PH domain-containing protein</fullName>
    </recommendedName>
</protein>